<protein>
    <submittedName>
        <fullName evidence="1">Uncharacterized protein</fullName>
    </submittedName>
</protein>
<reference evidence="1 2" key="1">
    <citation type="submission" date="2020-02" db="EMBL/GenBank/DDBJ databases">
        <title>Tigecycline-resistant Acinetobacter species from pigs and migratory birds.</title>
        <authorList>
            <person name="Chen C."/>
            <person name="Sun J."/>
            <person name="Liao X.-P."/>
            <person name="Liu Y.-H."/>
        </authorList>
    </citation>
    <scope>NUCLEOTIDE SEQUENCE [LARGE SCALE GENOMIC DNA]</scope>
    <source>
        <strain evidence="1 2">C15_T</strain>
    </source>
</reference>
<dbReference type="AlphaFoldDB" id="A0A7S6VPZ0"/>
<organism evidence="1 2">
    <name type="scientific">Acinetobacter indicus</name>
    <dbReference type="NCBI Taxonomy" id="756892"/>
    <lineage>
        <taxon>Bacteria</taxon>
        <taxon>Pseudomonadati</taxon>
        <taxon>Pseudomonadota</taxon>
        <taxon>Gammaproteobacteria</taxon>
        <taxon>Moraxellales</taxon>
        <taxon>Moraxellaceae</taxon>
        <taxon>Acinetobacter</taxon>
    </lineage>
</organism>
<dbReference type="RefSeq" id="WP_095706046.1">
    <property type="nucleotide sequence ID" value="NZ_CP044018.1"/>
</dbReference>
<proteinExistence type="predicted"/>
<accession>A0A7S6VPZ0</accession>
<gene>
    <name evidence="1" type="ORF">G0027_07540</name>
</gene>
<dbReference type="Proteomes" id="UP000593812">
    <property type="component" value="Chromosome"/>
</dbReference>
<dbReference type="EMBL" id="CP048654">
    <property type="protein sequence ID" value="QOW42720.1"/>
    <property type="molecule type" value="Genomic_DNA"/>
</dbReference>
<sequence>MKKLKYQYQQSIKAHPHDYFWKKYPNLRSVYFKKFSTQQERSFYFMHCIEYKDYPLKIRVARGSGLPYIWDDFPTYVYKFSKSWKHNSKRKNQYYKEHAK</sequence>
<evidence type="ECO:0000313" key="2">
    <source>
        <dbReference type="Proteomes" id="UP000593812"/>
    </source>
</evidence>
<evidence type="ECO:0000313" key="1">
    <source>
        <dbReference type="EMBL" id="QOW42720.1"/>
    </source>
</evidence>
<name>A0A7S6VPZ0_9GAMM</name>